<keyword evidence="6" id="KW-1185">Reference proteome</keyword>
<feature type="domain" description="HTH araC/xylS-type" evidence="4">
    <location>
        <begin position="197"/>
        <end position="295"/>
    </location>
</feature>
<dbReference type="PROSITE" id="PS00041">
    <property type="entry name" value="HTH_ARAC_FAMILY_1"/>
    <property type="match status" value="1"/>
</dbReference>
<proteinExistence type="predicted"/>
<dbReference type="InterPro" id="IPR009057">
    <property type="entry name" value="Homeodomain-like_sf"/>
</dbReference>
<evidence type="ECO:0000256" key="3">
    <source>
        <dbReference type="ARBA" id="ARBA00023163"/>
    </source>
</evidence>
<organism evidence="5 6">
    <name type="scientific">Roseomonas fluvialis</name>
    <dbReference type="NCBI Taxonomy" id="1750527"/>
    <lineage>
        <taxon>Bacteria</taxon>
        <taxon>Pseudomonadati</taxon>
        <taxon>Pseudomonadota</taxon>
        <taxon>Alphaproteobacteria</taxon>
        <taxon>Acetobacterales</taxon>
        <taxon>Roseomonadaceae</taxon>
        <taxon>Roseomonas</taxon>
    </lineage>
</organism>
<evidence type="ECO:0000256" key="1">
    <source>
        <dbReference type="ARBA" id="ARBA00023015"/>
    </source>
</evidence>
<sequence>MIEIAEPLASLAEVYSRGRYAPYTRAARLGLGPAAALVRFAQPAGEYPDPPTADYTLALNERGAGRMWFDIGCGRRELAFVPGQLVLKPPGVATSFGADQPHQKCFVSLPAGMVDGVLAESGAVVRDFDALHADAFRAPAAARILDLLWSEAAPDSAHGRIIAEGAMLALIGVLMGLAGQPQPRRGGQGALSALRVARVRDWVMTHLGEPFGLADLAAVACLSPYHFSRSFKAATGLSPRAFAQACRIERARHLLVETQMPVATIAQVCGFSDQSHLTTSFVRVTGTTPARFRREQR</sequence>
<reference evidence="5 6" key="1">
    <citation type="journal article" date="2016" name="Microbes Environ.">
        <title>Phylogenetically diverse aerobic anoxygenic phototrophic bacteria isolated from epilithic biofilms in Tama river, Japan.</title>
        <authorList>
            <person name="Hirose S."/>
            <person name="Matsuura K."/>
            <person name="Haruta S."/>
        </authorList>
    </citation>
    <scope>NUCLEOTIDE SEQUENCE [LARGE SCALE GENOMIC DNA]</scope>
    <source>
        <strain evidence="5 6">S08</strain>
    </source>
</reference>
<dbReference type="PANTHER" id="PTHR46796">
    <property type="entry name" value="HTH-TYPE TRANSCRIPTIONAL ACTIVATOR RHAS-RELATED"/>
    <property type="match status" value="1"/>
</dbReference>
<dbReference type="SMART" id="SM00342">
    <property type="entry name" value="HTH_ARAC"/>
    <property type="match status" value="1"/>
</dbReference>
<dbReference type="SUPFAM" id="SSF46689">
    <property type="entry name" value="Homeodomain-like"/>
    <property type="match status" value="2"/>
</dbReference>
<keyword evidence="1" id="KW-0805">Transcription regulation</keyword>
<accession>A0ABN6NYT2</accession>
<keyword evidence="3" id="KW-0804">Transcription</keyword>
<evidence type="ECO:0000259" key="4">
    <source>
        <dbReference type="PROSITE" id="PS01124"/>
    </source>
</evidence>
<dbReference type="Pfam" id="PF12833">
    <property type="entry name" value="HTH_18"/>
    <property type="match status" value="1"/>
</dbReference>
<dbReference type="PROSITE" id="PS01124">
    <property type="entry name" value="HTH_ARAC_FAMILY_2"/>
    <property type="match status" value="1"/>
</dbReference>
<evidence type="ECO:0000313" key="6">
    <source>
        <dbReference type="Proteomes" id="UP000831327"/>
    </source>
</evidence>
<dbReference type="InterPro" id="IPR018062">
    <property type="entry name" value="HTH_AraC-typ_CS"/>
</dbReference>
<dbReference type="Pfam" id="PF02311">
    <property type="entry name" value="AraC_binding"/>
    <property type="match status" value="1"/>
</dbReference>
<dbReference type="InterPro" id="IPR050204">
    <property type="entry name" value="AraC_XylS_family_regulators"/>
</dbReference>
<dbReference type="Proteomes" id="UP000831327">
    <property type="component" value="Chromosome"/>
</dbReference>
<dbReference type="InterPro" id="IPR003313">
    <property type="entry name" value="AraC-bd"/>
</dbReference>
<protein>
    <recommendedName>
        <fullName evidence="4">HTH araC/xylS-type domain-containing protein</fullName>
    </recommendedName>
</protein>
<dbReference type="EMBL" id="AP025637">
    <property type="protein sequence ID" value="BDG70519.1"/>
    <property type="molecule type" value="Genomic_DNA"/>
</dbReference>
<evidence type="ECO:0000313" key="5">
    <source>
        <dbReference type="EMBL" id="BDG70519.1"/>
    </source>
</evidence>
<dbReference type="Gene3D" id="1.10.10.60">
    <property type="entry name" value="Homeodomain-like"/>
    <property type="match status" value="2"/>
</dbReference>
<dbReference type="RefSeq" id="WP_244457845.1">
    <property type="nucleotide sequence ID" value="NZ_AP025637.1"/>
</dbReference>
<gene>
    <name evidence="5" type="ORF">Rmf_04480</name>
</gene>
<keyword evidence="2" id="KW-0238">DNA-binding</keyword>
<name>A0ABN6NYT2_9PROT</name>
<evidence type="ECO:0000256" key="2">
    <source>
        <dbReference type="ARBA" id="ARBA00023125"/>
    </source>
</evidence>
<dbReference type="InterPro" id="IPR018060">
    <property type="entry name" value="HTH_AraC"/>
</dbReference>